<gene>
    <name evidence="2" type="ORF">ARMSODRAFT_112260</name>
</gene>
<proteinExistence type="predicted"/>
<evidence type="ECO:0000256" key="1">
    <source>
        <dbReference type="SAM" id="SignalP"/>
    </source>
</evidence>
<keyword evidence="1" id="KW-0732">Signal</keyword>
<keyword evidence="3" id="KW-1185">Reference proteome</keyword>
<organism evidence="2 3">
    <name type="scientific">Armillaria solidipes</name>
    <dbReference type="NCBI Taxonomy" id="1076256"/>
    <lineage>
        <taxon>Eukaryota</taxon>
        <taxon>Fungi</taxon>
        <taxon>Dikarya</taxon>
        <taxon>Basidiomycota</taxon>
        <taxon>Agaricomycotina</taxon>
        <taxon>Agaricomycetes</taxon>
        <taxon>Agaricomycetidae</taxon>
        <taxon>Agaricales</taxon>
        <taxon>Marasmiineae</taxon>
        <taxon>Physalacriaceae</taxon>
        <taxon>Armillaria</taxon>
    </lineage>
</organism>
<evidence type="ECO:0000313" key="3">
    <source>
        <dbReference type="Proteomes" id="UP000218334"/>
    </source>
</evidence>
<dbReference type="AlphaFoldDB" id="A0A2H3BLA2"/>
<accession>A0A2H3BLA2</accession>
<name>A0A2H3BLA2_9AGAR</name>
<feature type="signal peptide" evidence="1">
    <location>
        <begin position="1"/>
        <end position="19"/>
    </location>
</feature>
<reference evidence="3" key="1">
    <citation type="journal article" date="2017" name="Nat. Ecol. Evol.">
        <title>Genome expansion and lineage-specific genetic innovations in the forest pathogenic fungi Armillaria.</title>
        <authorList>
            <person name="Sipos G."/>
            <person name="Prasanna A.N."/>
            <person name="Walter M.C."/>
            <person name="O'Connor E."/>
            <person name="Balint B."/>
            <person name="Krizsan K."/>
            <person name="Kiss B."/>
            <person name="Hess J."/>
            <person name="Varga T."/>
            <person name="Slot J."/>
            <person name="Riley R."/>
            <person name="Boka B."/>
            <person name="Rigling D."/>
            <person name="Barry K."/>
            <person name="Lee J."/>
            <person name="Mihaltcheva S."/>
            <person name="LaButti K."/>
            <person name="Lipzen A."/>
            <person name="Waldron R."/>
            <person name="Moloney N.M."/>
            <person name="Sperisen C."/>
            <person name="Kredics L."/>
            <person name="Vagvoelgyi C."/>
            <person name="Patrignani A."/>
            <person name="Fitzpatrick D."/>
            <person name="Nagy I."/>
            <person name="Doyle S."/>
            <person name="Anderson J.B."/>
            <person name="Grigoriev I.V."/>
            <person name="Gueldener U."/>
            <person name="Muensterkoetter M."/>
            <person name="Nagy L.G."/>
        </authorList>
    </citation>
    <scope>NUCLEOTIDE SEQUENCE [LARGE SCALE GENOMIC DNA]</scope>
    <source>
        <strain evidence="3">28-4</strain>
    </source>
</reference>
<evidence type="ECO:0000313" key="2">
    <source>
        <dbReference type="EMBL" id="PBK70440.1"/>
    </source>
</evidence>
<dbReference type="EMBL" id="KZ293426">
    <property type="protein sequence ID" value="PBK70440.1"/>
    <property type="molecule type" value="Genomic_DNA"/>
</dbReference>
<dbReference type="Proteomes" id="UP000218334">
    <property type="component" value="Unassembled WGS sequence"/>
</dbReference>
<sequence length="152" mass="16760">MVVLSLCLIFGSCPSPGICVHESIFLYISEAYIKEPVPPRLAKEPVMPQSIAFLPLSPAPAWSPVLPLGLWKSWDPQLHTSSSLSLSNITRSRYLRSLETETRHKTSIEHPNYVFHPRVLGLWVFHGAASVGTVCPFHRYLGSSSTPPGPGE</sequence>
<feature type="chain" id="PRO_5013675506" evidence="1">
    <location>
        <begin position="20"/>
        <end position="152"/>
    </location>
</feature>
<protein>
    <submittedName>
        <fullName evidence="2">Uncharacterized protein</fullName>
    </submittedName>
</protein>